<organism evidence="1 2">
    <name type="scientific">Minwuia thermotolerans</name>
    <dbReference type="NCBI Taxonomy" id="2056226"/>
    <lineage>
        <taxon>Bacteria</taxon>
        <taxon>Pseudomonadati</taxon>
        <taxon>Pseudomonadota</taxon>
        <taxon>Alphaproteobacteria</taxon>
        <taxon>Minwuiales</taxon>
        <taxon>Minwuiaceae</taxon>
        <taxon>Minwuia</taxon>
    </lineage>
</organism>
<dbReference type="AlphaFoldDB" id="A0A2M9FVD3"/>
<comment type="caution">
    <text evidence="1">The sequence shown here is derived from an EMBL/GenBank/DDBJ whole genome shotgun (WGS) entry which is preliminary data.</text>
</comment>
<accession>A0A2M9FVD3</accession>
<dbReference type="Proteomes" id="UP000229498">
    <property type="component" value="Unassembled WGS sequence"/>
</dbReference>
<protein>
    <recommendedName>
        <fullName evidence="3">EAL domain-containing protein</fullName>
    </recommendedName>
</protein>
<keyword evidence="2" id="KW-1185">Reference proteome</keyword>
<evidence type="ECO:0000313" key="1">
    <source>
        <dbReference type="EMBL" id="PJK27417.1"/>
    </source>
</evidence>
<gene>
    <name evidence="1" type="ORF">CVT23_22350</name>
</gene>
<dbReference type="EMBL" id="PHIG01000064">
    <property type="protein sequence ID" value="PJK27417.1"/>
    <property type="molecule type" value="Genomic_DNA"/>
</dbReference>
<proteinExistence type="predicted"/>
<evidence type="ECO:0000313" key="2">
    <source>
        <dbReference type="Proteomes" id="UP000229498"/>
    </source>
</evidence>
<evidence type="ECO:0008006" key="3">
    <source>
        <dbReference type="Google" id="ProtNLM"/>
    </source>
</evidence>
<sequence>MARSLLLELDQPEDGAFTVKRAGLGAMVVRPGAGRSSGRSILHELLPAMESHVGTFTDHTFLLALDGVRRLYPKAAAGILARLREYLKPHARVLAGARGSLFWISPSLLVVVCTRHGAGRIDRFRADVRRAGVKLLGEEGAESMECYVLQEVAEGRLRFEPLDDAATLAGDVPPPLPLAPRRMSASLASIVRPDACAEIIDQGFDWSGAGRPLIFSPTARAPGDREAEILAFHTVYLPVWDMRNQAIAASAALPAREVHGRLLVGARSIPSSCFEDGMVTDIYLDQLMHVGIGLETLRESGGAGFVSFSVPYAALRSTRRLSRMATAIGRMPEAQRRQLLLTVWDIPPDAPDGRLRDVVQTLRRNCFSMTMAFSGQGGDWRKALNYDVGVVCLQSLATETAGDHAAQFARECRAGRRRSFVGLVDNRDVVHHMLNADIDFISGPALAQPVTRPLPAQVYERDDFLSGRPIV</sequence>
<reference evidence="1 2" key="1">
    <citation type="submission" date="2017-11" db="EMBL/GenBank/DDBJ databases">
        <title>Draft genome sequence of Rhizobiales bacterium SY3-13.</title>
        <authorList>
            <person name="Sun C."/>
        </authorList>
    </citation>
    <scope>NUCLEOTIDE SEQUENCE [LARGE SCALE GENOMIC DNA]</scope>
    <source>
        <strain evidence="1 2">SY3-13</strain>
    </source>
</reference>
<name>A0A2M9FVD3_9PROT</name>